<reference evidence="6" key="1">
    <citation type="submission" date="2025-08" db="UniProtKB">
        <authorList>
            <consortium name="Ensembl"/>
        </authorList>
    </citation>
    <scope>IDENTIFICATION</scope>
</reference>
<accession>A0A3Q3ER23</accession>
<evidence type="ECO:0000256" key="1">
    <source>
        <dbReference type="ARBA" id="ARBA00004613"/>
    </source>
</evidence>
<evidence type="ECO:0000256" key="3">
    <source>
        <dbReference type="ARBA" id="ARBA00022729"/>
    </source>
</evidence>
<evidence type="ECO:0000313" key="6">
    <source>
        <dbReference type="Ensembl" id="ENSLBEP00000008662.1"/>
    </source>
</evidence>
<comment type="subcellular location">
    <subcellularLocation>
        <location evidence="1">Secreted</location>
    </subcellularLocation>
</comment>
<sequence>MSVLVRVVLLVLLVLSSNAAPAPEDCKMPEKVKGEDVHKLKGASWVLVEAFTDYPAGVMLLSGANSSLVEMSLNNDNKSFLFVERNIVNDKCLTFYVNMSVPDPEASNLTLQLAGPGLQDFDGEMSPYDDEGKLNVYQSCPHCLLIIYSGVFEGTAGRMLLIYRQEGKHLDTEELTAARSVHREIAECLKFMVPSHFKYDGKAEFCLEKKDDEKDA</sequence>
<keyword evidence="2" id="KW-0964">Secreted</keyword>
<reference evidence="6" key="2">
    <citation type="submission" date="2025-09" db="UniProtKB">
        <authorList>
            <consortium name="Ensembl"/>
        </authorList>
    </citation>
    <scope>IDENTIFICATION</scope>
</reference>
<feature type="signal peptide" evidence="5">
    <location>
        <begin position="1"/>
        <end position="19"/>
    </location>
</feature>
<feature type="chain" id="PRO_5018679359" evidence="5">
    <location>
        <begin position="20"/>
        <end position="216"/>
    </location>
</feature>
<dbReference type="GO" id="GO:0005576">
    <property type="term" value="C:extracellular region"/>
    <property type="evidence" value="ECO:0007669"/>
    <property type="project" value="UniProtKB-SubCell"/>
</dbReference>
<proteinExistence type="predicted"/>
<dbReference type="AlphaFoldDB" id="A0A3Q3ER23"/>
<keyword evidence="4" id="KW-0325">Glycoprotein</keyword>
<dbReference type="OrthoDB" id="8929479at2759"/>
<dbReference type="PANTHER" id="PTHR11967:SF2">
    <property type="entry name" value="ALPHA-1-ACID GLYCOPROTEIN 1"/>
    <property type="match status" value="1"/>
</dbReference>
<evidence type="ECO:0000256" key="4">
    <source>
        <dbReference type="ARBA" id="ARBA00023180"/>
    </source>
</evidence>
<dbReference type="Gene3D" id="2.40.128.20">
    <property type="match status" value="1"/>
</dbReference>
<keyword evidence="7" id="KW-1185">Reference proteome</keyword>
<protein>
    <submittedName>
        <fullName evidence="6">Saxitoxin and tetrodotoxin-binding protein 1-like</fullName>
    </submittedName>
</protein>
<dbReference type="PANTHER" id="PTHR11967">
    <property type="entry name" value="ALPHA-1-ACID GLYCOPROTEIN"/>
    <property type="match status" value="1"/>
</dbReference>
<evidence type="ECO:0000313" key="7">
    <source>
        <dbReference type="Proteomes" id="UP000261660"/>
    </source>
</evidence>
<dbReference type="InterPro" id="IPR012674">
    <property type="entry name" value="Calycin"/>
</dbReference>
<dbReference type="InParanoid" id="A0A3Q3ER23"/>
<evidence type="ECO:0000256" key="5">
    <source>
        <dbReference type="SAM" id="SignalP"/>
    </source>
</evidence>
<evidence type="ECO:0000256" key="2">
    <source>
        <dbReference type="ARBA" id="ARBA00022525"/>
    </source>
</evidence>
<name>A0A3Q3ER23_9LABR</name>
<dbReference type="Ensembl" id="ENSLBET00000009105.1">
    <property type="protein sequence ID" value="ENSLBEP00000008662.1"/>
    <property type="gene ID" value="ENSLBEG00000006695.1"/>
</dbReference>
<dbReference type="GeneTree" id="ENSGT00940000168606"/>
<keyword evidence="3 5" id="KW-0732">Signal</keyword>
<dbReference type="Proteomes" id="UP000261660">
    <property type="component" value="Unplaced"/>
</dbReference>
<organism evidence="6 7">
    <name type="scientific">Labrus bergylta</name>
    <name type="common">ballan wrasse</name>
    <dbReference type="NCBI Taxonomy" id="56723"/>
    <lineage>
        <taxon>Eukaryota</taxon>
        <taxon>Metazoa</taxon>
        <taxon>Chordata</taxon>
        <taxon>Craniata</taxon>
        <taxon>Vertebrata</taxon>
        <taxon>Euteleostomi</taxon>
        <taxon>Actinopterygii</taxon>
        <taxon>Neopterygii</taxon>
        <taxon>Teleostei</taxon>
        <taxon>Neoteleostei</taxon>
        <taxon>Acanthomorphata</taxon>
        <taxon>Eupercaria</taxon>
        <taxon>Labriformes</taxon>
        <taxon>Labridae</taxon>
        <taxon>Labrus</taxon>
    </lineage>
</organism>